<evidence type="ECO:0000256" key="12">
    <source>
        <dbReference type="ARBA" id="ARBA00040659"/>
    </source>
</evidence>
<keyword evidence="14" id="KW-0472">Membrane</keyword>
<feature type="domain" description="FAD-binding FR-type" evidence="16">
    <location>
        <begin position="369"/>
        <end position="605"/>
    </location>
</feature>
<comment type="cofactor">
    <cofactor evidence="1">
        <name>FMN</name>
        <dbReference type="ChEBI" id="CHEBI:58210"/>
    </cofactor>
</comment>
<dbReference type="InterPro" id="IPR008254">
    <property type="entry name" value="Flavodoxin/NO_synth"/>
</dbReference>
<dbReference type="InterPro" id="IPR001094">
    <property type="entry name" value="Flavdoxin-like"/>
</dbReference>
<evidence type="ECO:0000256" key="11">
    <source>
        <dbReference type="ARBA" id="ARBA00039088"/>
    </source>
</evidence>
<keyword evidence="9" id="KW-0560">Oxidoreductase</keyword>
<evidence type="ECO:0000256" key="7">
    <source>
        <dbReference type="ARBA" id="ARBA00022827"/>
    </source>
</evidence>
<dbReference type="Pfam" id="PF00175">
    <property type="entry name" value="NAD_binding_1"/>
    <property type="match status" value="1"/>
</dbReference>
<dbReference type="InterPro" id="IPR001709">
    <property type="entry name" value="Flavoprot_Pyr_Nucl_cyt_Rdtase"/>
</dbReference>
<feature type="transmembrane region" description="Helical" evidence="14">
    <location>
        <begin position="20"/>
        <end position="49"/>
    </location>
</feature>
<dbReference type="AlphaFoldDB" id="A0A5B8MVP3"/>
<protein>
    <recommendedName>
        <fullName evidence="12">Methionine synthase reductase</fullName>
        <ecNumber evidence="11">1.16.1.8</ecNumber>
    </recommendedName>
</protein>
<dbReference type="PRINTS" id="PR00369">
    <property type="entry name" value="FLAVODOXIN"/>
</dbReference>
<dbReference type="EC" id="1.16.1.8" evidence="11"/>
<keyword evidence="4" id="KW-0285">Flavoprotein</keyword>
<evidence type="ECO:0000256" key="6">
    <source>
        <dbReference type="ARBA" id="ARBA00022691"/>
    </source>
</evidence>
<dbReference type="Pfam" id="PF00258">
    <property type="entry name" value="Flavodoxin_1"/>
    <property type="match status" value="1"/>
</dbReference>
<name>A0A5B8MVP3_9CHLO</name>
<evidence type="ECO:0000256" key="10">
    <source>
        <dbReference type="ARBA" id="ARBA00023167"/>
    </source>
</evidence>
<evidence type="ECO:0000256" key="5">
    <source>
        <dbReference type="ARBA" id="ARBA00022643"/>
    </source>
</evidence>
<dbReference type="InterPro" id="IPR017927">
    <property type="entry name" value="FAD-bd_FR_type"/>
</dbReference>
<dbReference type="Gene3D" id="3.40.50.80">
    <property type="entry name" value="Nucleotide-binding domain of ferredoxin-NADP reductase (FNR) module"/>
    <property type="match status" value="1"/>
</dbReference>
<evidence type="ECO:0000313" key="18">
    <source>
        <dbReference type="Proteomes" id="UP000316726"/>
    </source>
</evidence>
<dbReference type="PROSITE" id="PS51384">
    <property type="entry name" value="FAD_FR"/>
    <property type="match status" value="1"/>
</dbReference>
<dbReference type="EMBL" id="CP031046">
    <property type="protein sequence ID" value="QDZ24421.1"/>
    <property type="molecule type" value="Genomic_DNA"/>
</dbReference>
<evidence type="ECO:0000256" key="14">
    <source>
        <dbReference type="SAM" id="Phobius"/>
    </source>
</evidence>
<proteinExistence type="predicted"/>
<gene>
    <name evidence="17" type="ORF">A3770_13p69390</name>
</gene>
<reference evidence="17 18" key="1">
    <citation type="submission" date="2018-07" db="EMBL/GenBank/DDBJ databases">
        <title>The complete nuclear genome of the prasinophyte Chloropicon primus (CCMP1205).</title>
        <authorList>
            <person name="Pombert J.-F."/>
            <person name="Otis C."/>
            <person name="Turmel M."/>
            <person name="Lemieux C."/>
        </authorList>
    </citation>
    <scope>NUCLEOTIDE SEQUENCE [LARGE SCALE GENOMIC DNA]</scope>
    <source>
        <strain evidence="17 18">CCMP1205</strain>
    </source>
</reference>
<dbReference type="SUPFAM" id="SSF52343">
    <property type="entry name" value="Ferredoxin reductase-like, C-terminal NADP-linked domain"/>
    <property type="match status" value="1"/>
</dbReference>
<dbReference type="InterPro" id="IPR029039">
    <property type="entry name" value="Flavoprotein-like_sf"/>
</dbReference>
<dbReference type="GO" id="GO:0050660">
    <property type="term" value="F:flavin adenine dinucleotide binding"/>
    <property type="evidence" value="ECO:0007669"/>
    <property type="project" value="TreeGrafter"/>
</dbReference>
<dbReference type="GO" id="GO:0030586">
    <property type="term" value="F:[methionine synthase] reductase (NADPH) activity"/>
    <property type="evidence" value="ECO:0007669"/>
    <property type="project" value="UniProtKB-EC"/>
</dbReference>
<dbReference type="OrthoDB" id="1856718at2759"/>
<dbReference type="Gene3D" id="3.40.50.360">
    <property type="match status" value="1"/>
</dbReference>
<comment type="cofactor">
    <cofactor evidence="2">
        <name>FAD</name>
        <dbReference type="ChEBI" id="CHEBI:57692"/>
    </cofactor>
</comment>
<evidence type="ECO:0000259" key="16">
    <source>
        <dbReference type="PROSITE" id="PS51384"/>
    </source>
</evidence>
<accession>A0A5B8MVP3</accession>
<keyword evidence="18" id="KW-1185">Reference proteome</keyword>
<dbReference type="Gene3D" id="1.20.990.10">
    <property type="entry name" value="NADPH-cytochrome p450 Reductase, Chain A, domain 3"/>
    <property type="match status" value="1"/>
</dbReference>
<feature type="domain" description="Flavodoxin-like" evidence="15">
    <location>
        <begin position="152"/>
        <end position="297"/>
    </location>
</feature>
<feature type="compositionally biased region" description="Basic and acidic residues" evidence="13">
    <location>
        <begin position="72"/>
        <end position="82"/>
    </location>
</feature>
<dbReference type="SUPFAM" id="SSF52218">
    <property type="entry name" value="Flavoproteins"/>
    <property type="match status" value="1"/>
</dbReference>
<dbReference type="PRINTS" id="PR00371">
    <property type="entry name" value="FPNCR"/>
</dbReference>
<keyword evidence="8" id="KW-0521">NADP</keyword>
<dbReference type="InterPro" id="IPR001433">
    <property type="entry name" value="OxRdtase_FAD/NAD-bd"/>
</dbReference>
<dbReference type="PANTHER" id="PTHR19384">
    <property type="entry name" value="NITRIC OXIDE SYNTHASE-RELATED"/>
    <property type="match status" value="1"/>
</dbReference>
<dbReference type="InterPro" id="IPR017938">
    <property type="entry name" value="Riboflavin_synthase-like_b-brl"/>
</dbReference>
<evidence type="ECO:0000259" key="15">
    <source>
        <dbReference type="PROSITE" id="PS50902"/>
    </source>
</evidence>
<evidence type="ECO:0000313" key="17">
    <source>
        <dbReference type="EMBL" id="QDZ24421.1"/>
    </source>
</evidence>
<evidence type="ECO:0000256" key="1">
    <source>
        <dbReference type="ARBA" id="ARBA00001917"/>
    </source>
</evidence>
<keyword evidence="14" id="KW-0812">Transmembrane</keyword>
<evidence type="ECO:0000256" key="9">
    <source>
        <dbReference type="ARBA" id="ARBA00023002"/>
    </source>
</evidence>
<keyword evidence="10" id="KW-0486">Methionine biosynthesis</keyword>
<dbReference type="InterPro" id="IPR023173">
    <property type="entry name" value="NADPH_Cyt_P450_Rdtase_alpha"/>
</dbReference>
<keyword evidence="7" id="KW-0274">FAD</keyword>
<dbReference type="GO" id="GO:0050667">
    <property type="term" value="P:homocysteine metabolic process"/>
    <property type="evidence" value="ECO:0007669"/>
    <property type="project" value="TreeGrafter"/>
</dbReference>
<dbReference type="Pfam" id="PF00667">
    <property type="entry name" value="FAD_binding_1"/>
    <property type="match status" value="1"/>
</dbReference>
<keyword evidence="14" id="KW-1133">Transmembrane helix</keyword>
<dbReference type="FunFam" id="3.40.50.80:FF:000001">
    <property type="entry name" value="NADPH--cytochrome P450 reductase 1"/>
    <property type="match status" value="1"/>
</dbReference>
<feature type="region of interest" description="Disordered" evidence="13">
    <location>
        <begin position="72"/>
        <end position="97"/>
    </location>
</feature>
<dbReference type="Proteomes" id="UP000316726">
    <property type="component" value="Chromosome 13"/>
</dbReference>
<evidence type="ECO:0000256" key="3">
    <source>
        <dbReference type="ARBA" id="ARBA00022605"/>
    </source>
</evidence>
<dbReference type="GO" id="GO:0010181">
    <property type="term" value="F:FMN binding"/>
    <property type="evidence" value="ECO:0007669"/>
    <property type="project" value="InterPro"/>
</dbReference>
<evidence type="ECO:0000256" key="4">
    <source>
        <dbReference type="ARBA" id="ARBA00022630"/>
    </source>
</evidence>
<dbReference type="Gene3D" id="2.40.30.10">
    <property type="entry name" value="Translation factors"/>
    <property type="match status" value="1"/>
</dbReference>
<keyword evidence="5" id="KW-0288">FMN</keyword>
<keyword evidence="6" id="KW-0949">S-adenosyl-L-methionine</keyword>
<organism evidence="17 18">
    <name type="scientific">Chloropicon primus</name>
    <dbReference type="NCBI Taxonomy" id="1764295"/>
    <lineage>
        <taxon>Eukaryota</taxon>
        <taxon>Viridiplantae</taxon>
        <taxon>Chlorophyta</taxon>
        <taxon>Chloropicophyceae</taxon>
        <taxon>Chloropicales</taxon>
        <taxon>Chloropicaceae</taxon>
        <taxon>Chloropicon</taxon>
    </lineage>
</organism>
<dbReference type="SUPFAM" id="SSF63380">
    <property type="entry name" value="Riboflavin synthase domain-like"/>
    <property type="match status" value="1"/>
</dbReference>
<evidence type="ECO:0000256" key="2">
    <source>
        <dbReference type="ARBA" id="ARBA00001974"/>
    </source>
</evidence>
<sequence length="764" mass="84119">MAPLSSVDDFVDLVKRNTLASVLCALVGFPLACFVLPIAAPLALVYYVLVQQNMVPSPLALQRQSAAKAAETKVEEEGKKAGSDTTPASGVKTESEGKAKAGASVVGKVAQRPQVESSVEGGRPLTGGVALLRRMREQKAAQAKRDNPDKKILVAYASQTGTAHEIAKVVHAQIAESCGSAKIPVLAAFNDVDIDTLRADKFPLVAFVAASTGDGDPPDNTASFYAKMLRKSDDEFKGVKYTCLGLGDSNYTRFMAVPRNMRKKFQSLGAENIYWDAEADEVDGLEETVDKWTEGAVKAVLKEYNALTNRSGGNVEAKGGKDSGFLGLPALLPRRVQFTWLSAKEGEGVKKGLRFSRDHVDGRGSYGPLAPYFAKVKSVKRVTPADYEKQIIHMELCLEGSNISYKPGDAFGVLPENSADLVGKILSYLGEDGSKCFTTSEQLNSIQTPCSIKDALSLHCDLTSPPKKTLLRMLAESCGEEKEKASLLEMISTAGKERYRKEILEGQPNLLDIFQAYPSCKPHAEDLIEFLPALAPREYSVSSASQVHTGEMHFAFSVVEYETVKGRVRHGVATTWLSKLAEEVEQGKTVRIPIFMRPSKEFQHPESISKPIIMIGPGTGVSPFRGFSHYRSFLQSRSKQDVGESWLFYGCRDRTKDFLYEEDFTELHEKSLLNHYEIAFSREQAEKVYVQHKMQDHQEKLGKLILEKEAYVFVCGDGLHMAKDVHKKLEDILCTSDAAMTPSSAKSYLQDMQKGGRYVRDIWS</sequence>
<dbReference type="PROSITE" id="PS50902">
    <property type="entry name" value="FLAVODOXIN_LIKE"/>
    <property type="match status" value="1"/>
</dbReference>
<evidence type="ECO:0000256" key="13">
    <source>
        <dbReference type="SAM" id="MobiDB-lite"/>
    </source>
</evidence>
<dbReference type="GO" id="GO:0009086">
    <property type="term" value="P:methionine biosynthetic process"/>
    <property type="evidence" value="ECO:0007669"/>
    <property type="project" value="UniProtKB-KW"/>
</dbReference>
<keyword evidence="3" id="KW-0028">Amino-acid biosynthesis</keyword>
<dbReference type="InterPro" id="IPR039261">
    <property type="entry name" value="FNR_nucleotide-bd"/>
</dbReference>
<dbReference type="PANTHER" id="PTHR19384:SF84">
    <property type="entry name" value="METHIONINE SYNTHASE REDUCTASE"/>
    <property type="match status" value="1"/>
</dbReference>
<dbReference type="GO" id="GO:0005829">
    <property type="term" value="C:cytosol"/>
    <property type="evidence" value="ECO:0007669"/>
    <property type="project" value="TreeGrafter"/>
</dbReference>
<dbReference type="STRING" id="1764295.A0A5B8MVP3"/>
<dbReference type="InterPro" id="IPR003097">
    <property type="entry name" value="CysJ-like_FAD-binding"/>
</dbReference>
<evidence type="ECO:0000256" key="8">
    <source>
        <dbReference type="ARBA" id="ARBA00022857"/>
    </source>
</evidence>